<feature type="transmembrane region" description="Helical" evidence="1">
    <location>
        <begin position="59"/>
        <end position="81"/>
    </location>
</feature>
<accession>A0A0F6Z5V5</accession>
<keyword evidence="3" id="KW-1185">Reference proteome</keyword>
<sequence length="168" mass="18729">MTNKLSPIPVIKSHLDTLRDAQTNKVMISDYATSYGIPIIFGGYSWWREFQAKDVGSFLGGIAVFAALLFALVVFVFQLRITAGNDPRTSDKDRLLKLLDQLFANVSYAVLIGLATTFLGIVSIWLTDEETGAPVWLSVFLVIAVTHLVLIIMMCLKRINSAYRRLSK</sequence>
<evidence type="ECO:0000313" key="3">
    <source>
        <dbReference type="Proteomes" id="UP000034037"/>
    </source>
</evidence>
<dbReference type="EMBL" id="CP011309">
    <property type="protein sequence ID" value="AKF26978.1"/>
    <property type="molecule type" value="Genomic_DNA"/>
</dbReference>
<keyword evidence="1" id="KW-1133">Transmembrane helix</keyword>
<gene>
    <name evidence="2" type="ORF">YH66_05105</name>
</gene>
<proteinExistence type="predicted"/>
<feature type="transmembrane region" description="Helical" evidence="1">
    <location>
        <begin position="28"/>
        <end position="47"/>
    </location>
</feature>
<dbReference type="AlphaFoldDB" id="A0A0F6Z5V5"/>
<evidence type="ECO:0000313" key="2">
    <source>
        <dbReference type="EMBL" id="AKF26978.1"/>
    </source>
</evidence>
<organism evidence="2 3">
    <name type="scientific">[Brevibacterium] flavum</name>
    <dbReference type="NCBI Taxonomy" id="92706"/>
    <lineage>
        <taxon>Bacteria</taxon>
        <taxon>Bacillati</taxon>
        <taxon>Actinomycetota</taxon>
        <taxon>Actinomycetes</taxon>
        <taxon>Mycobacteriales</taxon>
        <taxon>Corynebacteriaceae</taxon>
        <taxon>Corynebacterium</taxon>
    </lineage>
</organism>
<feature type="transmembrane region" description="Helical" evidence="1">
    <location>
        <begin position="102"/>
        <end position="127"/>
    </location>
</feature>
<evidence type="ECO:0000256" key="1">
    <source>
        <dbReference type="SAM" id="Phobius"/>
    </source>
</evidence>
<reference evidence="2 3" key="1">
    <citation type="submission" date="2015-04" db="EMBL/GenBank/DDBJ databases">
        <title>Complete Genome Sequence of Brevibacterium flavum ATCC 15168.</title>
        <authorList>
            <person name="Ahn J."/>
            <person name="Park G."/>
            <person name="Jeon W."/>
            <person name="Jang Y."/>
            <person name="Jang M."/>
            <person name="Lee H."/>
            <person name="Lee H."/>
        </authorList>
    </citation>
    <scope>NUCLEOTIDE SEQUENCE [LARGE SCALE GENOMIC DNA]</scope>
    <source>
        <strain evidence="2 3">ATCC 15168</strain>
    </source>
</reference>
<dbReference type="HOGENOM" id="CLU_1583389_0_0_11"/>
<keyword evidence="1" id="KW-0472">Membrane</keyword>
<keyword evidence="1" id="KW-0812">Transmembrane</keyword>
<protein>
    <submittedName>
        <fullName evidence="2">Uncharacterized protein</fullName>
    </submittedName>
</protein>
<feature type="transmembrane region" description="Helical" evidence="1">
    <location>
        <begin position="133"/>
        <end position="156"/>
    </location>
</feature>
<dbReference type="RefSeq" id="WP_003860088.1">
    <property type="nucleotide sequence ID" value="NZ_CP011309.1"/>
</dbReference>
<dbReference type="Proteomes" id="UP000034037">
    <property type="component" value="Chromosome"/>
</dbReference>
<name>A0A0F6Z5V5_9CORY</name>
<dbReference type="PATRIC" id="fig|92706.3.peg.1059"/>